<dbReference type="AlphaFoldDB" id="A0A4R2KZ77"/>
<keyword evidence="1" id="KW-0472">Membrane</keyword>
<protein>
    <submittedName>
        <fullName evidence="2">Uncharacterized protein</fullName>
    </submittedName>
</protein>
<accession>A0A4R2KZ77</accession>
<evidence type="ECO:0000313" key="2">
    <source>
        <dbReference type="EMBL" id="TCO76686.1"/>
    </source>
</evidence>
<feature type="transmembrane region" description="Helical" evidence="1">
    <location>
        <begin position="151"/>
        <end position="173"/>
    </location>
</feature>
<keyword evidence="1" id="KW-1133">Transmembrane helix</keyword>
<dbReference type="Proteomes" id="UP000294980">
    <property type="component" value="Unassembled WGS sequence"/>
</dbReference>
<feature type="transmembrane region" description="Helical" evidence="1">
    <location>
        <begin position="243"/>
        <end position="266"/>
    </location>
</feature>
<evidence type="ECO:0000313" key="3">
    <source>
        <dbReference type="Proteomes" id="UP000294980"/>
    </source>
</evidence>
<dbReference type="EMBL" id="SLWX01000004">
    <property type="protein sequence ID" value="TCO76686.1"/>
    <property type="molecule type" value="Genomic_DNA"/>
</dbReference>
<name>A0A4R2KZ77_9GAMM</name>
<evidence type="ECO:0000256" key="1">
    <source>
        <dbReference type="SAM" id="Phobius"/>
    </source>
</evidence>
<proteinExistence type="predicted"/>
<comment type="caution">
    <text evidence="2">The sequence shown here is derived from an EMBL/GenBank/DDBJ whole genome shotgun (WGS) entry which is preliminary data.</text>
</comment>
<feature type="transmembrane region" description="Helical" evidence="1">
    <location>
        <begin position="85"/>
        <end position="102"/>
    </location>
</feature>
<organism evidence="2 3">
    <name type="scientific">Chromatocurvus halotolerans</name>
    <dbReference type="NCBI Taxonomy" id="1132028"/>
    <lineage>
        <taxon>Bacteria</taxon>
        <taxon>Pseudomonadati</taxon>
        <taxon>Pseudomonadota</taxon>
        <taxon>Gammaproteobacteria</taxon>
        <taxon>Cellvibrionales</taxon>
        <taxon>Halieaceae</taxon>
        <taxon>Chromatocurvus</taxon>
    </lineage>
</organism>
<gene>
    <name evidence="2" type="ORF">EV688_104140</name>
</gene>
<keyword evidence="1" id="KW-0812">Transmembrane</keyword>
<feature type="transmembrane region" description="Helical" evidence="1">
    <location>
        <begin position="114"/>
        <end position="131"/>
    </location>
</feature>
<keyword evidence="3" id="KW-1185">Reference proteome</keyword>
<sequence>MRLTALDSRRTCLLALCVLGPLLAWMGVLDGLSEQSVDSALLATGAAYASARGINALVSVMQGTEVHAVMLTVAAGEVLDPINDLIERISTLFLFALGSLALQKTLLLLAAERAFNLLLTVAAIVSAITLLQPRRNGVATNLVLRLFLVTLFLRFALGVSALASGWIDAAFLAERDKRQRAAMEHFRGELAALESADPDQTGQGWLQRLRNSVSPAEVRARLSALEARVDDFAASAMTLAMSLLLKSIVLPLAFLYAVLAGSRALLKGPPQPR</sequence>
<reference evidence="2 3" key="1">
    <citation type="submission" date="2019-03" db="EMBL/GenBank/DDBJ databases">
        <title>Genomic Encyclopedia of Type Strains, Phase IV (KMG-IV): sequencing the most valuable type-strain genomes for metagenomic binning, comparative biology and taxonomic classification.</title>
        <authorList>
            <person name="Goeker M."/>
        </authorList>
    </citation>
    <scope>NUCLEOTIDE SEQUENCE [LARGE SCALE GENOMIC DNA]</scope>
    <source>
        <strain evidence="2 3">DSM 23344</strain>
    </source>
</reference>